<dbReference type="InterPro" id="IPR000683">
    <property type="entry name" value="Gfo/Idh/MocA-like_OxRdtase_N"/>
</dbReference>
<name>A0A2A5B0W2_9GAMM</name>
<feature type="domain" description="GFO/IDH/MocA-like oxidoreductase" evidence="2">
    <location>
        <begin position="149"/>
        <end position="280"/>
    </location>
</feature>
<evidence type="ECO:0000313" key="4">
    <source>
        <dbReference type="Proteomes" id="UP000218327"/>
    </source>
</evidence>
<dbReference type="PANTHER" id="PTHR43708:SF3">
    <property type="entry name" value="OXIDOREDUCTASE"/>
    <property type="match status" value="1"/>
</dbReference>
<protein>
    <submittedName>
        <fullName evidence="3">Oxidoreductase</fullName>
    </submittedName>
</protein>
<dbReference type="Gene3D" id="3.40.50.720">
    <property type="entry name" value="NAD(P)-binding Rossmann-like Domain"/>
    <property type="match status" value="1"/>
</dbReference>
<evidence type="ECO:0000313" key="3">
    <source>
        <dbReference type="EMBL" id="PCJ25000.1"/>
    </source>
</evidence>
<dbReference type="PANTHER" id="PTHR43708">
    <property type="entry name" value="CONSERVED EXPRESSED OXIDOREDUCTASE (EUROFUNG)"/>
    <property type="match status" value="1"/>
</dbReference>
<evidence type="ECO:0000259" key="2">
    <source>
        <dbReference type="Pfam" id="PF22725"/>
    </source>
</evidence>
<dbReference type="Gene3D" id="3.30.360.10">
    <property type="entry name" value="Dihydrodipicolinate Reductase, domain 2"/>
    <property type="match status" value="1"/>
</dbReference>
<evidence type="ECO:0000259" key="1">
    <source>
        <dbReference type="Pfam" id="PF01408"/>
    </source>
</evidence>
<dbReference type="Proteomes" id="UP000218327">
    <property type="component" value="Unassembled WGS sequence"/>
</dbReference>
<dbReference type="EMBL" id="NVVJ01000021">
    <property type="protein sequence ID" value="PCJ25000.1"/>
    <property type="molecule type" value="Genomic_DNA"/>
</dbReference>
<dbReference type="GO" id="GO:0000166">
    <property type="term" value="F:nucleotide binding"/>
    <property type="evidence" value="ECO:0007669"/>
    <property type="project" value="InterPro"/>
</dbReference>
<dbReference type="SUPFAM" id="SSF51735">
    <property type="entry name" value="NAD(P)-binding Rossmann-fold domains"/>
    <property type="match status" value="1"/>
</dbReference>
<dbReference type="AlphaFoldDB" id="A0A2A5B0W2"/>
<sequence length="388" mass="41886">MPESKPAGDKIRLGMVGGGQGAFIGDVHRIAARLDNRYQLVAGALSSDAQRSYDSAAELGIAEDRAYTSFEQMAEAEAMRDDGIEAVIIVTPNHLHFAPAQAFIKAGIHVICDKPLTSSLEQAEQLQSFVDNSGLLFAVTYNYSGYPMVRQAKEMIAAGQLGNIRLVQIEYPQDWLATNVESSGQKQAAWRTDPTQAGMGGSIGDIGTHAFHLAEFVSGLEVSSLLADLSSFVDGRALDDNAHILLRYSNGARGSLWASQVAIGHENGLRIRVYGEKAGLEWFQEEPNQLCFTLLNEAKQIITRGSRAAGLSANLASRIPAGHPEGFLEGFANLYKDFADQILSRRDKKDSDISNSLVPTIADGVRGVRFIEKAVASSKAGSVWQSLD</sequence>
<dbReference type="InterPro" id="IPR051317">
    <property type="entry name" value="Gfo/Idh/MocA_oxidoreduct"/>
</dbReference>
<proteinExistence type="predicted"/>
<comment type="caution">
    <text evidence="3">The sequence shown here is derived from an EMBL/GenBank/DDBJ whole genome shotgun (WGS) entry which is preliminary data.</text>
</comment>
<dbReference type="Pfam" id="PF01408">
    <property type="entry name" value="GFO_IDH_MocA"/>
    <property type="match status" value="1"/>
</dbReference>
<organism evidence="3 4">
    <name type="scientific">SAR86 cluster bacterium</name>
    <dbReference type="NCBI Taxonomy" id="2030880"/>
    <lineage>
        <taxon>Bacteria</taxon>
        <taxon>Pseudomonadati</taxon>
        <taxon>Pseudomonadota</taxon>
        <taxon>Gammaproteobacteria</taxon>
        <taxon>SAR86 cluster</taxon>
    </lineage>
</organism>
<gene>
    <name evidence="3" type="ORF">COA96_08385</name>
</gene>
<accession>A0A2A5B0W2</accession>
<dbReference type="Pfam" id="PF22725">
    <property type="entry name" value="GFO_IDH_MocA_C3"/>
    <property type="match status" value="1"/>
</dbReference>
<dbReference type="InterPro" id="IPR055170">
    <property type="entry name" value="GFO_IDH_MocA-like_dom"/>
</dbReference>
<dbReference type="SUPFAM" id="SSF55347">
    <property type="entry name" value="Glyceraldehyde-3-phosphate dehydrogenase-like, C-terminal domain"/>
    <property type="match status" value="1"/>
</dbReference>
<dbReference type="InterPro" id="IPR036291">
    <property type="entry name" value="NAD(P)-bd_dom_sf"/>
</dbReference>
<reference evidence="4" key="1">
    <citation type="submission" date="2017-08" db="EMBL/GenBank/DDBJ databases">
        <title>A dynamic microbial community with high functional redundancy inhabits the cold, oxic subseafloor aquifer.</title>
        <authorList>
            <person name="Tully B.J."/>
            <person name="Wheat C.G."/>
            <person name="Glazer B.T."/>
            <person name="Huber J.A."/>
        </authorList>
    </citation>
    <scope>NUCLEOTIDE SEQUENCE [LARGE SCALE GENOMIC DNA]</scope>
</reference>
<feature type="domain" description="Gfo/Idh/MocA-like oxidoreductase N-terminal" evidence="1">
    <location>
        <begin position="11"/>
        <end position="141"/>
    </location>
</feature>